<gene>
    <name evidence="1" type="ORF">GA0061099_10391</name>
</gene>
<name>A0A1C3XKY5_9BRAD</name>
<proteinExistence type="predicted"/>
<dbReference type="Proteomes" id="UP000183174">
    <property type="component" value="Unassembled WGS sequence"/>
</dbReference>
<dbReference type="AlphaFoldDB" id="A0A1C3XKY5"/>
<reference evidence="1 2" key="1">
    <citation type="submission" date="2016-08" db="EMBL/GenBank/DDBJ databases">
        <authorList>
            <person name="Seilhamer J.J."/>
        </authorList>
    </citation>
    <scope>NUCLEOTIDE SEQUENCE [LARGE SCALE GENOMIC DNA]</scope>
    <source>
        <strain evidence="1 2">CCBAU 10071</strain>
    </source>
</reference>
<sequence length="95" mass="10617">ATLETAEQGTDGRRIYVNGFRPVTDATTFYGSASYRETQQDAPTSTAEIVRNSRTGRCDMRRSTRYSRFKVRIPASTAWTFAAGVEPDVRPEGFT</sequence>
<feature type="non-terminal residue" evidence="1">
    <location>
        <position position="1"/>
    </location>
</feature>
<protein>
    <submittedName>
        <fullName evidence="1">Uncharacterized protein</fullName>
    </submittedName>
</protein>
<organism evidence="1 2">
    <name type="scientific">Bradyrhizobium yuanmingense</name>
    <dbReference type="NCBI Taxonomy" id="108015"/>
    <lineage>
        <taxon>Bacteria</taxon>
        <taxon>Pseudomonadati</taxon>
        <taxon>Pseudomonadota</taxon>
        <taxon>Alphaproteobacteria</taxon>
        <taxon>Hyphomicrobiales</taxon>
        <taxon>Nitrobacteraceae</taxon>
        <taxon>Bradyrhizobium</taxon>
    </lineage>
</organism>
<accession>A0A1C3XKY5</accession>
<evidence type="ECO:0000313" key="2">
    <source>
        <dbReference type="Proteomes" id="UP000183174"/>
    </source>
</evidence>
<evidence type="ECO:0000313" key="1">
    <source>
        <dbReference type="EMBL" id="SCB52716.1"/>
    </source>
</evidence>
<dbReference type="EMBL" id="FMAE01000039">
    <property type="protein sequence ID" value="SCB52716.1"/>
    <property type="molecule type" value="Genomic_DNA"/>
</dbReference>